<dbReference type="Proteomes" id="UP000006465">
    <property type="component" value="Chromosome"/>
</dbReference>
<name>A0AAU8PIS2_CORPS</name>
<reference evidence="1 2" key="1">
    <citation type="journal article" date="2013" name="J. Biotechnol.">
        <title>Genome sequence of Corynebacterium pseudotuberculosis biovar equi strain 258 and prediction of antigenic targets to improve biotechnological vaccine production.</title>
        <authorList>
            <person name="Soares S.C."/>
            <person name="Trost E."/>
            <person name="Ramos R.T."/>
            <person name="Carneiro A.R."/>
            <person name="Santos A.R."/>
            <person name="Pinto A.C."/>
            <person name="Barbosa E."/>
            <person name="Aburjaile F."/>
            <person name="Ali A."/>
            <person name="Diniz C.A."/>
            <person name="Hassan S.S."/>
            <person name="Fiaux K."/>
            <person name="Guimaraes L.C."/>
            <person name="Bakhtiar S.M."/>
            <person name="Pereira U."/>
            <person name="Almeida S.S."/>
            <person name="Abreu V.A."/>
            <person name="Rocha F.S."/>
            <person name="Dorella F.A."/>
            <person name="Miyoshi A."/>
            <person name="Silva A."/>
            <person name="Azevedo V."/>
            <person name="Tauch A."/>
        </authorList>
    </citation>
    <scope>NUCLEOTIDE SEQUENCE [LARGE SCALE GENOMIC DNA]</scope>
    <source>
        <strain evidence="1 2">258</strain>
    </source>
</reference>
<gene>
    <name evidence="1" type="ORF">CP258_01200</name>
</gene>
<evidence type="ECO:0000313" key="1">
    <source>
        <dbReference type="EMBL" id="AFK15873.1"/>
    </source>
</evidence>
<dbReference type="RefSeq" id="WP_014523011.1">
    <property type="nucleotide sequence ID" value="NC_017945.3"/>
</dbReference>
<evidence type="ECO:0008006" key="3">
    <source>
        <dbReference type="Google" id="ProtNLM"/>
    </source>
</evidence>
<organism evidence="1 2">
    <name type="scientific">Corynebacterium pseudotuberculosis 258</name>
    <dbReference type="NCBI Taxonomy" id="1168865"/>
    <lineage>
        <taxon>Bacteria</taxon>
        <taxon>Bacillati</taxon>
        <taxon>Actinomycetota</taxon>
        <taxon>Actinomycetes</taxon>
        <taxon>Mycobacteriales</taxon>
        <taxon>Corynebacteriaceae</taxon>
        <taxon>Corynebacterium</taxon>
    </lineage>
</organism>
<accession>A0AAU8PIS2</accession>
<dbReference type="AlphaFoldDB" id="A0AAU8PIS2"/>
<dbReference type="EMBL" id="CP003540">
    <property type="protein sequence ID" value="AFK15873.1"/>
    <property type="molecule type" value="Genomic_DNA"/>
</dbReference>
<proteinExistence type="predicted"/>
<evidence type="ECO:0000313" key="2">
    <source>
        <dbReference type="Proteomes" id="UP000006465"/>
    </source>
</evidence>
<sequence>MSTIETAIVSAGLIILAAAMCSGIVSVAAQLTAIDNVGAAARARAIGVEFTAPRGTIDFSESGGLITATARVPTPLGTRTATAIFPKEQP</sequence>
<protein>
    <recommendedName>
        <fullName evidence="3">Secreted protein</fullName>
    </recommendedName>
</protein>
<dbReference type="KEGG" id="coe:CP258_01200"/>